<dbReference type="InterPro" id="IPR023631">
    <property type="entry name" value="Amidase_dom"/>
</dbReference>
<feature type="domain" description="Amidase" evidence="1">
    <location>
        <begin position="25"/>
        <end position="224"/>
    </location>
</feature>
<protein>
    <recommendedName>
        <fullName evidence="1">Amidase domain-containing protein</fullName>
    </recommendedName>
</protein>
<dbReference type="Gene3D" id="3.90.1300.10">
    <property type="entry name" value="Amidase signature (AS) domain"/>
    <property type="match status" value="1"/>
</dbReference>
<dbReference type="SUPFAM" id="SSF75304">
    <property type="entry name" value="Amidase signature (AS) enzymes"/>
    <property type="match status" value="1"/>
</dbReference>
<name>A0A382CYE1_9ZZZZ</name>
<dbReference type="Pfam" id="PF01425">
    <property type="entry name" value="Amidase"/>
    <property type="match status" value="1"/>
</dbReference>
<dbReference type="AlphaFoldDB" id="A0A382CYE1"/>
<evidence type="ECO:0000259" key="1">
    <source>
        <dbReference type="Pfam" id="PF01425"/>
    </source>
</evidence>
<feature type="non-terminal residue" evidence="2">
    <location>
        <position position="224"/>
    </location>
</feature>
<evidence type="ECO:0000313" key="2">
    <source>
        <dbReference type="EMBL" id="SVB30832.1"/>
    </source>
</evidence>
<reference evidence="2" key="1">
    <citation type="submission" date="2018-05" db="EMBL/GenBank/DDBJ databases">
        <authorList>
            <person name="Lanie J.A."/>
            <person name="Ng W.-L."/>
            <person name="Kazmierczak K.M."/>
            <person name="Andrzejewski T.M."/>
            <person name="Davidsen T.M."/>
            <person name="Wayne K.J."/>
            <person name="Tettelin H."/>
            <person name="Glass J.I."/>
            <person name="Rusch D."/>
            <person name="Podicherti R."/>
            <person name="Tsui H.-C.T."/>
            <person name="Winkler M.E."/>
        </authorList>
    </citation>
    <scope>NUCLEOTIDE SEQUENCE</scope>
</reference>
<organism evidence="2">
    <name type="scientific">marine metagenome</name>
    <dbReference type="NCBI Taxonomy" id="408172"/>
    <lineage>
        <taxon>unclassified sequences</taxon>
        <taxon>metagenomes</taxon>
        <taxon>ecological metagenomes</taxon>
    </lineage>
</organism>
<dbReference type="InterPro" id="IPR000120">
    <property type="entry name" value="Amidase"/>
</dbReference>
<proteinExistence type="predicted"/>
<sequence length="224" mass="23716">MHELIKNSATEIRNKLINKEVKPTELVEISLDRIKEVDPIINAMPTVCPERAMSHAKEIESKTESEKPYLQGIPLSIKDLVEVEGVRTTWGSPLFKDHIPTKSDILVQRLEKNGGIVVGKSNTPEFGAGANTFNDVFGASLSPWNTKKTVGGSSGGAASSLVSGEVWLASGSDTGGSLRIPGSFCSVVGFRPSPGTVPTGPGNSPFDSISVSGPMARNIEDTAL</sequence>
<dbReference type="PANTHER" id="PTHR11895">
    <property type="entry name" value="TRANSAMIDASE"/>
    <property type="match status" value="1"/>
</dbReference>
<dbReference type="EMBL" id="UINC01036603">
    <property type="protein sequence ID" value="SVB30832.1"/>
    <property type="molecule type" value="Genomic_DNA"/>
</dbReference>
<dbReference type="GO" id="GO:0003824">
    <property type="term" value="F:catalytic activity"/>
    <property type="evidence" value="ECO:0007669"/>
    <property type="project" value="InterPro"/>
</dbReference>
<feature type="non-terminal residue" evidence="2">
    <location>
        <position position="1"/>
    </location>
</feature>
<accession>A0A382CYE1</accession>
<dbReference type="InterPro" id="IPR036928">
    <property type="entry name" value="AS_sf"/>
</dbReference>
<gene>
    <name evidence="2" type="ORF">METZ01_LOCUS183686</name>
</gene>
<dbReference type="PANTHER" id="PTHR11895:SF76">
    <property type="entry name" value="INDOLEACETAMIDE HYDROLASE"/>
    <property type="match status" value="1"/>
</dbReference>